<dbReference type="Proteomes" id="UP001060170">
    <property type="component" value="Chromosome 5"/>
</dbReference>
<evidence type="ECO:0000313" key="1">
    <source>
        <dbReference type="EMBL" id="KAI7955212.1"/>
    </source>
</evidence>
<dbReference type="EMBL" id="CM045869">
    <property type="protein sequence ID" value="KAI7955212.1"/>
    <property type="molecule type" value="Genomic_DNA"/>
</dbReference>
<proteinExistence type="predicted"/>
<organism evidence="1 2">
    <name type="scientific">Puccinia striiformis f. sp. tritici</name>
    <dbReference type="NCBI Taxonomy" id="168172"/>
    <lineage>
        <taxon>Eukaryota</taxon>
        <taxon>Fungi</taxon>
        <taxon>Dikarya</taxon>
        <taxon>Basidiomycota</taxon>
        <taxon>Pucciniomycotina</taxon>
        <taxon>Pucciniomycetes</taxon>
        <taxon>Pucciniales</taxon>
        <taxon>Pucciniaceae</taxon>
        <taxon>Puccinia</taxon>
    </lineage>
</organism>
<reference evidence="2" key="2">
    <citation type="journal article" date="2018" name="Mol. Plant Microbe Interact.">
        <title>Genome sequence resources for the wheat stripe rust pathogen (Puccinia striiformis f. sp. tritici) and the barley stripe rust pathogen (Puccinia striiformis f. sp. hordei).</title>
        <authorList>
            <person name="Xia C."/>
            <person name="Wang M."/>
            <person name="Yin C."/>
            <person name="Cornejo O.E."/>
            <person name="Hulbert S.H."/>
            <person name="Chen X."/>
        </authorList>
    </citation>
    <scope>NUCLEOTIDE SEQUENCE [LARGE SCALE GENOMIC DNA]</scope>
    <source>
        <strain evidence="2">93-210</strain>
    </source>
</reference>
<evidence type="ECO:0000313" key="2">
    <source>
        <dbReference type="Proteomes" id="UP001060170"/>
    </source>
</evidence>
<protein>
    <submittedName>
        <fullName evidence="1">Uncharacterized protein</fullName>
    </submittedName>
</protein>
<accession>A0ACC0EMF2</accession>
<sequence length="377" mass="42476">MPAHIKTMTCPGLGGHCLGKVSHHQCEDAAIRIDEHFRGFGLLRHKGCHNHPWPKAKKPDQIALAKFATTVENDPKAGAFKLKLGKQINKEGEAFESVTTLHQAFHNKDWRRILVGMGLTPDKDGGGIGDKFILDMFGWSNKGLLVTSSSFMPGKEHFLFQTPWMAEPLSITRVKRNRTVILGHEEEPFRKACMDLLELVTPDGPTHEQKIDVIYRQFPKVRKCDGKNCLLVGMVELFSFVYSLEEDWNAVMKGVAICYGSKPPKDIGQSMGLAPKRKRNHQALSDRRPPDTSDALAEVPGKQSKLGRPRYSANFDKNQHSTYPLYRLITKISHQANRCWMTAGLEGLYALFSPLWLRGINSRGQDLFSFLVNHFNS</sequence>
<comment type="caution">
    <text evidence="1">The sequence shown here is derived from an EMBL/GenBank/DDBJ whole genome shotgun (WGS) entry which is preliminary data.</text>
</comment>
<gene>
    <name evidence="1" type="ORF">MJO28_005612</name>
</gene>
<keyword evidence="2" id="KW-1185">Reference proteome</keyword>
<reference evidence="1 2" key="3">
    <citation type="journal article" date="2022" name="Microbiol. Spectr.">
        <title>Folding features and dynamics of 3D genome architecture in plant fungal pathogens.</title>
        <authorList>
            <person name="Xia C."/>
        </authorList>
    </citation>
    <scope>NUCLEOTIDE SEQUENCE [LARGE SCALE GENOMIC DNA]</scope>
    <source>
        <strain evidence="1 2">93-210</strain>
    </source>
</reference>
<reference evidence="2" key="1">
    <citation type="journal article" date="2018" name="BMC Genomics">
        <title>Genomic insights into host adaptation between the wheat stripe rust pathogen (Puccinia striiformis f. sp. tritici) and the barley stripe rust pathogen (Puccinia striiformis f. sp. hordei).</title>
        <authorList>
            <person name="Xia C."/>
            <person name="Wang M."/>
            <person name="Yin C."/>
            <person name="Cornejo O.E."/>
            <person name="Hulbert S.H."/>
            <person name="Chen X."/>
        </authorList>
    </citation>
    <scope>NUCLEOTIDE SEQUENCE [LARGE SCALE GENOMIC DNA]</scope>
    <source>
        <strain evidence="2">93-210</strain>
    </source>
</reference>
<name>A0ACC0EMF2_9BASI</name>